<evidence type="ECO:0000256" key="2">
    <source>
        <dbReference type="ARBA" id="ARBA00023315"/>
    </source>
</evidence>
<evidence type="ECO:0000313" key="5">
    <source>
        <dbReference type="Proteomes" id="UP000638648"/>
    </source>
</evidence>
<evidence type="ECO:0000313" key="4">
    <source>
        <dbReference type="EMBL" id="MBE1612211.1"/>
    </source>
</evidence>
<protein>
    <submittedName>
        <fullName evidence="4">N-acetylglutamate synthase-like GNAT family acetyltransferase</fullName>
    </submittedName>
</protein>
<comment type="caution">
    <text evidence="4">The sequence shown here is derived from an EMBL/GenBank/DDBJ whole genome shotgun (WGS) entry which is preliminary data.</text>
</comment>
<dbReference type="Pfam" id="PF13508">
    <property type="entry name" value="Acetyltransf_7"/>
    <property type="match status" value="1"/>
</dbReference>
<name>A0A927RPK2_9ACTN</name>
<sequence length="157" mass="17262">MAMTERRATDSDVDACERIVRALPDYFTDDVPAKVRQDLASHGGWVITDDDAVVGFAVTERRSAAAEIRWIAVDPARRGSGLGTRLLRRMLADLRGDGVVLVEVKTLDGSVDYPPYAPTRAFWERRGFLQIDTVDPLPGWRPGNPCAFYVAALAATV</sequence>
<proteinExistence type="predicted"/>
<evidence type="ECO:0000256" key="1">
    <source>
        <dbReference type="ARBA" id="ARBA00022679"/>
    </source>
</evidence>
<evidence type="ECO:0000259" key="3">
    <source>
        <dbReference type="PROSITE" id="PS51186"/>
    </source>
</evidence>
<feature type="domain" description="N-acetyltransferase" evidence="3">
    <location>
        <begin position="3"/>
        <end position="155"/>
    </location>
</feature>
<keyword evidence="5" id="KW-1185">Reference proteome</keyword>
<dbReference type="InterPro" id="IPR016181">
    <property type="entry name" value="Acyl_CoA_acyltransferase"/>
</dbReference>
<gene>
    <name evidence="4" type="ORF">HEB94_009059</name>
</gene>
<dbReference type="EMBL" id="JADBEM010000001">
    <property type="protein sequence ID" value="MBE1612211.1"/>
    <property type="molecule type" value="Genomic_DNA"/>
</dbReference>
<dbReference type="GO" id="GO:0016747">
    <property type="term" value="F:acyltransferase activity, transferring groups other than amino-acyl groups"/>
    <property type="evidence" value="ECO:0007669"/>
    <property type="project" value="InterPro"/>
</dbReference>
<dbReference type="Proteomes" id="UP000638648">
    <property type="component" value="Unassembled WGS sequence"/>
</dbReference>
<dbReference type="SUPFAM" id="SSF55729">
    <property type="entry name" value="Acyl-CoA N-acyltransferases (Nat)"/>
    <property type="match status" value="1"/>
</dbReference>
<organism evidence="4 5">
    <name type="scientific">Actinopolymorpha pittospori</name>
    <dbReference type="NCBI Taxonomy" id="648752"/>
    <lineage>
        <taxon>Bacteria</taxon>
        <taxon>Bacillati</taxon>
        <taxon>Actinomycetota</taxon>
        <taxon>Actinomycetes</taxon>
        <taxon>Propionibacteriales</taxon>
        <taxon>Actinopolymorphaceae</taxon>
        <taxon>Actinopolymorpha</taxon>
    </lineage>
</organism>
<dbReference type="RefSeq" id="WP_192755301.1">
    <property type="nucleotide sequence ID" value="NZ_BAABJL010000005.1"/>
</dbReference>
<keyword evidence="1" id="KW-0808">Transferase</keyword>
<keyword evidence="2" id="KW-0012">Acyltransferase</keyword>
<dbReference type="AlphaFoldDB" id="A0A927RPK2"/>
<dbReference type="Gene3D" id="3.40.630.30">
    <property type="match status" value="1"/>
</dbReference>
<accession>A0A927RPK2</accession>
<dbReference type="PROSITE" id="PS51186">
    <property type="entry name" value="GNAT"/>
    <property type="match status" value="1"/>
</dbReference>
<dbReference type="CDD" id="cd04301">
    <property type="entry name" value="NAT_SF"/>
    <property type="match status" value="1"/>
</dbReference>
<dbReference type="InterPro" id="IPR050832">
    <property type="entry name" value="Bact_Acetyltransf"/>
</dbReference>
<dbReference type="PANTHER" id="PTHR43877">
    <property type="entry name" value="AMINOALKYLPHOSPHONATE N-ACETYLTRANSFERASE-RELATED-RELATED"/>
    <property type="match status" value="1"/>
</dbReference>
<reference evidence="4" key="1">
    <citation type="submission" date="2020-10" db="EMBL/GenBank/DDBJ databases">
        <title>Sequencing the genomes of 1000 actinobacteria strains.</title>
        <authorList>
            <person name="Klenk H.-P."/>
        </authorList>
    </citation>
    <scope>NUCLEOTIDE SEQUENCE</scope>
    <source>
        <strain evidence="4">DSM 45354</strain>
    </source>
</reference>
<dbReference type="InterPro" id="IPR000182">
    <property type="entry name" value="GNAT_dom"/>
</dbReference>